<name>A0AAX4HQ23_9BACT</name>
<accession>A0AAX4HQ23</accession>
<dbReference type="EMBL" id="CP139487">
    <property type="protein sequence ID" value="WPU65428.1"/>
    <property type="molecule type" value="Genomic_DNA"/>
</dbReference>
<keyword evidence="1" id="KW-0472">Membrane</keyword>
<evidence type="ECO:0000256" key="1">
    <source>
        <dbReference type="SAM" id="Phobius"/>
    </source>
</evidence>
<protein>
    <submittedName>
        <fullName evidence="2">Type II secretion system protein</fullName>
    </submittedName>
</protein>
<feature type="transmembrane region" description="Helical" evidence="1">
    <location>
        <begin position="12"/>
        <end position="30"/>
    </location>
</feature>
<evidence type="ECO:0000313" key="2">
    <source>
        <dbReference type="EMBL" id="WPU65428.1"/>
    </source>
</evidence>
<gene>
    <name evidence="2" type="ORF">SOO65_01570</name>
</gene>
<organism evidence="2 3">
    <name type="scientific">Peredibacter starrii</name>
    <dbReference type="NCBI Taxonomy" id="28202"/>
    <lineage>
        <taxon>Bacteria</taxon>
        <taxon>Pseudomonadati</taxon>
        <taxon>Bdellovibrionota</taxon>
        <taxon>Bacteriovoracia</taxon>
        <taxon>Bacteriovoracales</taxon>
        <taxon>Bacteriovoracaceae</taxon>
        <taxon>Peredibacter</taxon>
    </lineage>
</organism>
<keyword evidence="1" id="KW-0812">Transmembrane</keyword>
<reference evidence="2 3" key="1">
    <citation type="submission" date="2023-11" db="EMBL/GenBank/DDBJ databases">
        <title>Peredibacter starrii A3.12.</title>
        <authorList>
            <person name="Mitchell R.J."/>
        </authorList>
    </citation>
    <scope>NUCLEOTIDE SEQUENCE [LARGE SCALE GENOMIC DNA]</scope>
    <source>
        <strain evidence="2 3">A3.12</strain>
    </source>
</reference>
<evidence type="ECO:0000313" key="3">
    <source>
        <dbReference type="Proteomes" id="UP001324634"/>
    </source>
</evidence>
<keyword evidence="1" id="KW-1133">Transmembrane helix</keyword>
<dbReference type="AlphaFoldDB" id="A0AAX4HQ23"/>
<proteinExistence type="predicted"/>
<sequence length="160" mass="17885">MRKFLNQSGVNMVESMVAFGLIGIVAYIYMSQSQTMNQSASQQKQGDFVEDMVMKNVSRLKSAKSETFPSYGQNLLREYQSNGELLQETSVGSCDNLNIRAGNVGVCIKFRSVADSEAEFSNSDVMKLPKLGQKLYKLDITGESTVAGRRVFRKLVIFKR</sequence>
<dbReference type="RefSeq" id="WP_321395869.1">
    <property type="nucleotide sequence ID" value="NZ_CP139487.1"/>
</dbReference>
<dbReference type="KEGG" id="psti:SOO65_01570"/>
<dbReference type="Proteomes" id="UP001324634">
    <property type="component" value="Chromosome"/>
</dbReference>
<keyword evidence="3" id="KW-1185">Reference proteome</keyword>